<dbReference type="InParanoid" id="E2BAK5"/>
<protein>
    <submittedName>
        <fullName evidence="2">Uncharacterized protein</fullName>
    </submittedName>
</protein>
<organism evidence="3">
    <name type="scientific">Harpegnathos saltator</name>
    <name type="common">Jerdon's jumping ant</name>
    <dbReference type="NCBI Taxonomy" id="610380"/>
    <lineage>
        <taxon>Eukaryota</taxon>
        <taxon>Metazoa</taxon>
        <taxon>Ecdysozoa</taxon>
        <taxon>Arthropoda</taxon>
        <taxon>Hexapoda</taxon>
        <taxon>Insecta</taxon>
        <taxon>Pterygota</taxon>
        <taxon>Neoptera</taxon>
        <taxon>Endopterygota</taxon>
        <taxon>Hymenoptera</taxon>
        <taxon>Apocrita</taxon>
        <taxon>Aculeata</taxon>
        <taxon>Formicoidea</taxon>
        <taxon>Formicidae</taxon>
        <taxon>Ponerinae</taxon>
        <taxon>Ponerini</taxon>
        <taxon>Harpegnathos</taxon>
    </lineage>
</organism>
<evidence type="ECO:0000256" key="1">
    <source>
        <dbReference type="SAM" id="MobiDB-lite"/>
    </source>
</evidence>
<proteinExistence type="predicted"/>
<reference evidence="2 3" key="1">
    <citation type="journal article" date="2010" name="Science">
        <title>Genomic comparison of the ants Camponotus floridanus and Harpegnathos saltator.</title>
        <authorList>
            <person name="Bonasio R."/>
            <person name="Zhang G."/>
            <person name="Ye C."/>
            <person name="Mutti N.S."/>
            <person name="Fang X."/>
            <person name="Qin N."/>
            <person name="Donahue G."/>
            <person name="Yang P."/>
            <person name="Li Q."/>
            <person name="Li C."/>
            <person name="Zhang P."/>
            <person name="Huang Z."/>
            <person name="Berger S.L."/>
            <person name="Reinberg D."/>
            <person name="Wang J."/>
            <person name="Liebig J."/>
        </authorList>
    </citation>
    <scope>NUCLEOTIDE SEQUENCE [LARGE SCALE GENOMIC DNA]</scope>
    <source>
        <strain evidence="2 3">R22 G/1</strain>
    </source>
</reference>
<accession>E2BAK5</accession>
<evidence type="ECO:0000313" key="3">
    <source>
        <dbReference type="Proteomes" id="UP000008237"/>
    </source>
</evidence>
<gene>
    <name evidence="2" type="ORF">EAI_15802</name>
</gene>
<dbReference type="EMBL" id="GL446777">
    <property type="protein sequence ID" value="EFN87273.1"/>
    <property type="molecule type" value="Genomic_DNA"/>
</dbReference>
<feature type="region of interest" description="Disordered" evidence="1">
    <location>
        <begin position="68"/>
        <end position="91"/>
    </location>
</feature>
<evidence type="ECO:0000313" key="2">
    <source>
        <dbReference type="EMBL" id="EFN87273.1"/>
    </source>
</evidence>
<dbReference type="AlphaFoldDB" id="E2BAK5"/>
<keyword evidence="3" id="KW-1185">Reference proteome</keyword>
<name>E2BAK5_HARSA</name>
<feature type="compositionally biased region" description="Basic and acidic residues" evidence="1">
    <location>
        <begin position="79"/>
        <end position="88"/>
    </location>
</feature>
<sequence>MGIGFCCILFGGGVLMGFLDKYDKGSGTYGSKRFQGSARDPDSSLAIPGPFFSGHVRDATAAFLPVNMTSTSNRRPSSRRFERSDSNREGSSLLTSGTFFSGHSVLQLAANSKCENRLGEDKHKSPIPFCEFRNNYRVINGRSLRSGSAPT</sequence>
<dbReference type="Proteomes" id="UP000008237">
    <property type="component" value="Unassembled WGS sequence"/>
</dbReference>